<feature type="chain" id="PRO_5043372458" evidence="2">
    <location>
        <begin position="21"/>
        <end position="180"/>
    </location>
</feature>
<organism evidence="5 6">
    <name type="scientific">Oedothorax gibbosus</name>
    <dbReference type="NCBI Taxonomy" id="931172"/>
    <lineage>
        <taxon>Eukaryota</taxon>
        <taxon>Metazoa</taxon>
        <taxon>Ecdysozoa</taxon>
        <taxon>Arthropoda</taxon>
        <taxon>Chelicerata</taxon>
        <taxon>Arachnida</taxon>
        <taxon>Araneae</taxon>
        <taxon>Araneomorphae</taxon>
        <taxon>Entelegynae</taxon>
        <taxon>Araneoidea</taxon>
        <taxon>Linyphiidae</taxon>
        <taxon>Erigoninae</taxon>
        <taxon>Oedothorax</taxon>
    </lineage>
</organism>
<keyword evidence="1" id="KW-0812">Transmembrane</keyword>
<dbReference type="AlphaFoldDB" id="A0AAV6UM88"/>
<evidence type="ECO:0000256" key="2">
    <source>
        <dbReference type="SAM" id="SignalP"/>
    </source>
</evidence>
<proteinExistence type="predicted"/>
<name>A0AAV6UM88_9ARAC</name>
<dbReference type="Pfam" id="PF19337">
    <property type="entry name" value="BAMBI_C"/>
    <property type="match status" value="1"/>
</dbReference>
<gene>
    <name evidence="5" type="ORF">JTE90_001497</name>
</gene>
<feature type="transmembrane region" description="Helical" evidence="1">
    <location>
        <begin position="114"/>
        <end position="142"/>
    </location>
</feature>
<dbReference type="InterPro" id="IPR045807">
    <property type="entry name" value="BAMBI_N"/>
</dbReference>
<dbReference type="Proteomes" id="UP000827092">
    <property type="component" value="Unassembled WGS sequence"/>
</dbReference>
<evidence type="ECO:0000256" key="1">
    <source>
        <dbReference type="SAM" id="Phobius"/>
    </source>
</evidence>
<dbReference type="InterPro" id="IPR045806">
    <property type="entry name" value="BAMBI_C"/>
</dbReference>
<dbReference type="SUPFAM" id="SSF57302">
    <property type="entry name" value="Snake toxin-like"/>
    <property type="match status" value="1"/>
</dbReference>
<reference evidence="5 6" key="1">
    <citation type="journal article" date="2022" name="Nat. Ecol. Evol.">
        <title>A masculinizing supergene underlies an exaggerated male reproductive morph in a spider.</title>
        <authorList>
            <person name="Hendrickx F."/>
            <person name="De Corte Z."/>
            <person name="Sonet G."/>
            <person name="Van Belleghem S.M."/>
            <person name="Kostlbacher S."/>
            <person name="Vangestel C."/>
        </authorList>
    </citation>
    <scope>NUCLEOTIDE SEQUENCE [LARGE SCALE GENOMIC DNA]</scope>
    <source>
        <strain evidence="5">W744_W776</strain>
    </source>
</reference>
<keyword evidence="1" id="KW-0472">Membrane</keyword>
<evidence type="ECO:0000313" key="5">
    <source>
        <dbReference type="EMBL" id="KAG8184798.1"/>
    </source>
</evidence>
<dbReference type="CDD" id="cd23576">
    <property type="entry name" value="TFP_LU_ECD_BAMBI"/>
    <property type="match status" value="1"/>
</dbReference>
<feature type="signal peptide" evidence="2">
    <location>
        <begin position="1"/>
        <end position="20"/>
    </location>
</feature>
<accession>A0AAV6UM88</accession>
<dbReference type="Pfam" id="PF06211">
    <property type="entry name" value="BAMBI"/>
    <property type="match status" value="1"/>
</dbReference>
<comment type="caution">
    <text evidence="5">The sequence shown here is derived from an EMBL/GenBank/DDBJ whole genome shotgun (WGS) entry which is preliminary data.</text>
</comment>
<dbReference type="InterPro" id="IPR045860">
    <property type="entry name" value="Snake_toxin-like_sf"/>
</dbReference>
<feature type="domain" description="BMP and activin membrane-bound inhibitor C-terminal" evidence="4">
    <location>
        <begin position="107"/>
        <end position="154"/>
    </location>
</feature>
<evidence type="ECO:0000313" key="6">
    <source>
        <dbReference type="Proteomes" id="UP000827092"/>
    </source>
</evidence>
<keyword evidence="1" id="KW-1133">Transmembrane helix</keyword>
<evidence type="ECO:0000259" key="4">
    <source>
        <dbReference type="Pfam" id="PF19337"/>
    </source>
</evidence>
<sequence>MELWFYFGALLVFVMSSVKGEIRCYCNQAPCVSTGYMCKSSALCFSDFESGLHGCAEKKCPRGEAAHCCADDMCNYAHVDMRLRNPPVTGALEDNEDDSTGRTALLDASIRREVWFRAAVIATPVAGACVLALLAAAAARVLRQDARRLRDLRRVCGPHDAFLLPPHTWNYKGGKGATVV</sequence>
<keyword evidence="6" id="KW-1185">Reference proteome</keyword>
<evidence type="ECO:0000259" key="3">
    <source>
        <dbReference type="Pfam" id="PF06211"/>
    </source>
</evidence>
<keyword evidence="2" id="KW-0732">Signal</keyword>
<protein>
    <submittedName>
        <fullName evidence="5">Uncharacterized protein</fullName>
    </submittedName>
</protein>
<feature type="domain" description="BMP and activin membrane-bound inhibitor N-terminal" evidence="3">
    <location>
        <begin position="3"/>
        <end position="46"/>
    </location>
</feature>
<dbReference type="EMBL" id="JAFNEN010000360">
    <property type="protein sequence ID" value="KAG8184798.1"/>
    <property type="molecule type" value="Genomic_DNA"/>
</dbReference>